<reference evidence="1" key="1">
    <citation type="submission" date="2021-03" db="EMBL/GenBank/DDBJ databases">
        <authorList>
            <person name="Thompson D.W."/>
            <person name="Brown H.M.F."/>
            <person name="Thompson S.D."/>
            <person name="Grose J.H."/>
        </authorList>
    </citation>
    <scope>NUCLEOTIDE SEQUENCE</scope>
</reference>
<organism evidence="1 2">
    <name type="scientific">Hafnia phage vB_HpaM_SarahDanielle</name>
    <dbReference type="NCBI Taxonomy" id="2836113"/>
    <lineage>
        <taxon>Viruses</taxon>
        <taxon>Duplodnaviria</taxon>
        <taxon>Heunggongvirae</taxon>
        <taxon>Uroviricota</taxon>
        <taxon>Caudoviricetes</taxon>
        <taxon>Andersonviridae</taxon>
        <taxon>Andersonviridae incertae sedis</taxon>
        <taxon>Daniellevirus</taxon>
        <taxon>Daniellevirus danielle</taxon>
    </lineage>
</organism>
<dbReference type="EMBL" id="MW749010">
    <property type="protein sequence ID" value="QYA57445.1"/>
    <property type="molecule type" value="Genomic_DNA"/>
</dbReference>
<keyword evidence="2" id="KW-1185">Reference proteome</keyword>
<evidence type="ECO:0000313" key="1">
    <source>
        <dbReference type="EMBL" id="QYA57445.1"/>
    </source>
</evidence>
<gene>
    <name evidence="1" type="ORF">SARAHDANIELLE_17</name>
</gene>
<dbReference type="Proteomes" id="UP000827626">
    <property type="component" value="Segment"/>
</dbReference>
<protein>
    <submittedName>
        <fullName evidence="1">Uncharacterized protein</fullName>
    </submittedName>
</protein>
<proteinExistence type="predicted"/>
<sequence length="279" mass="31264">MNTNTSMKTLLSVTKTGAAIKGKVFTTIEPAMTMATLQAWIMHLGMSKDSPLSSVLEPVIDSLPFEKPENAFDYVTGINRAFRKDDFKLTAMGLMLVSEQIVRAAITLYTSSFATPLTEEKIDTLVRTFGDDADTMFYVALLNLTATQAIYRMAEDSSIDITRQYDRDYFFEKSYTLVDDILSVMDEGGINFEKVLDPVLGSIHILIAFVMPMLDARYENIPLGHYVSQMVADVAQAVEKQVMPTYRSCAKSYLVEFLPQEEALETIKILDNLVEAHTK</sequence>
<evidence type="ECO:0000313" key="2">
    <source>
        <dbReference type="Proteomes" id="UP000827626"/>
    </source>
</evidence>
<name>A0AAE7WA26_9CAUD</name>
<accession>A0AAE7WA26</accession>